<dbReference type="Pfam" id="PF07687">
    <property type="entry name" value="M20_dimer"/>
    <property type="match status" value="1"/>
</dbReference>
<accession>A0AAJ1F771</accession>
<dbReference type="SUPFAM" id="SSF55031">
    <property type="entry name" value="Bacterial exopeptidase dimerisation domain"/>
    <property type="match status" value="1"/>
</dbReference>
<evidence type="ECO:0000256" key="1">
    <source>
        <dbReference type="ARBA" id="ARBA00001947"/>
    </source>
</evidence>
<comment type="similarity">
    <text evidence="2">Belongs to the peptidase M20A family. ArgE subfamily.</text>
</comment>
<evidence type="ECO:0000313" key="12">
    <source>
        <dbReference type="Proteomes" id="UP001155380"/>
    </source>
</evidence>
<evidence type="ECO:0000256" key="2">
    <source>
        <dbReference type="ARBA" id="ARBA00005691"/>
    </source>
</evidence>
<protein>
    <submittedName>
        <fullName evidence="11">Acetylornithine deacetylase</fullName>
        <ecNumber evidence="11">3.5.1.16</ecNumber>
    </submittedName>
</protein>
<dbReference type="Pfam" id="PF01546">
    <property type="entry name" value="Peptidase_M20"/>
    <property type="match status" value="1"/>
</dbReference>
<dbReference type="EMBL" id="JAMXLX010000010">
    <property type="protein sequence ID" value="MCO5959645.1"/>
    <property type="molecule type" value="Genomic_DNA"/>
</dbReference>
<keyword evidence="6" id="KW-0479">Metal-binding</keyword>
<dbReference type="InterPro" id="IPR002933">
    <property type="entry name" value="Peptidase_M20"/>
</dbReference>
<dbReference type="CDD" id="cd03894">
    <property type="entry name" value="M20_ArgE"/>
    <property type="match status" value="1"/>
</dbReference>
<keyword evidence="7 11" id="KW-0378">Hydrolase</keyword>
<proteinExistence type="inferred from homology"/>
<sequence length="386" mass="41015">METLALLAKLVAFPSVSAESNLAIATFCRDHLSRLGFSCRLVSDATGKKANLIASLGPATDDGLVLSGHMDVVPVEGQAWTSDPFQLTRRDNRVYGRGATDMKGFLASVLAVAEKASRLKLKRPLHIALSHDEEIGCVGVRGLLDDLSANGFRAAVALVGEPTGMRPVIGHKGKLAARATCRGFPGHSSLAPLFLNAIHLACEVVGAIRDVQTRLADEGTRDAAYAVPYSTTHAGIIRGGDALNVVATEATVDFEIRHLAEDDARILFNEIVARTRTRIASLVAGFPSSGVDFTVRNAYPGLATPENSPALAFVRDVLPEAPAFKVSFGTEAGLYVEKLALPTVVIGPGDMAQGHQPDEFISLDQLDVCDAFLERVLEKLTIDAPI</sequence>
<gene>
    <name evidence="11" type="primary">argE</name>
    <name evidence="11" type="ORF">NBH21_22985</name>
</gene>
<dbReference type="InterPro" id="IPR050072">
    <property type="entry name" value="Peptidase_M20A"/>
</dbReference>
<dbReference type="SUPFAM" id="SSF53187">
    <property type="entry name" value="Zn-dependent exopeptidases"/>
    <property type="match status" value="1"/>
</dbReference>
<evidence type="ECO:0000256" key="3">
    <source>
        <dbReference type="ARBA" id="ARBA00022490"/>
    </source>
</evidence>
<dbReference type="InterPro" id="IPR010169">
    <property type="entry name" value="AcOrn-deacetyl"/>
</dbReference>
<dbReference type="PANTHER" id="PTHR43808:SF31">
    <property type="entry name" value="N-ACETYL-L-CITRULLINE DEACETYLASE"/>
    <property type="match status" value="1"/>
</dbReference>
<dbReference type="Gene3D" id="3.30.70.360">
    <property type="match status" value="1"/>
</dbReference>
<keyword evidence="5" id="KW-0028">Amino-acid biosynthesis</keyword>
<evidence type="ECO:0000256" key="8">
    <source>
        <dbReference type="ARBA" id="ARBA00022833"/>
    </source>
</evidence>
<keyword evidence="8" id="KW-0862">Zinc</keyword>
<keyword evidence="9" id="KW-0170">Cobalt</keyword>
<dbReference type="InterPro" id="IPR001261">
    <property type="entry name" value="ArgE/DapE_CS"/>
</dbReference>
<dbReference type="GO" id="GO:0008777">
    <property type="term" value="F:acetylornithine deacetylase activity"/>
    <property type="evidence" value="ECO:0007669"/>
    <property type="project" value="UniProtKB-EC"/>
</dbReference>
<comment type="cofactor">
    <cofactor evidence="1">
        <name>Zn(2+)</name>
        <dbReference type="ChEBI" id="CHEBI:29105"/>
    </cofactor>
</comment>
<feature type="domain" description="Peptidase M20 dimerisation" evidence="10">
    <location>
        <begin position="169"/>
        <end position="276"/>
    </location>
</feature>
<evidence type="ECO:0000256" key="7">
    <source>
        <dbReference type="ARBA" id="ARBA00022801"/>
    </source>
</evidence>
<reference evidence="11" key="1">
    <citation type="submission" date="2022-06" db="EMBL/GenBank/DDBJ databases">
        <authorList>
            <person name="Sun Q."/>
        </authorList>
    </citation>
    <scope>NUCLEOTIDE SEQUENCE</scope>
    <source>
        <strain evidence="11">S101</strain>
    </source>
</reference>
<evidence type="ECO:0000256" key="6">
    <source>
        <dbReference type="ARBA" id="ARBA00022723"/>
    </source>
</evidence>
<dbReference type="EC" id="3.5.1.16" evidence="11"/>
<comment type="caution">
    <text evidence="11">The sequence shown here is derived from an EMBL/GenBank/DDBJ whole genome shotgun (WGS) entry which is preliminary data.</text>
</comment>
<dbReference type="InterPro" id="IPR036264">
    <property type="entry name" value="Bact_exopeptidase_dim_dom"/>
</dbReference>
<name>A0AAJ1F771_9HYPH</name>
<evidence type="ECO:0000256" key="9">
    <source>
        <dbReference type="ARBA" id="ARBA00023285"/>
    </source>
</evidence>
<evidence type="ECO:0000256" key="4">
    <source>
        <dbReference type="ARBA" id="ARBA00022571"/>
    </source>
</evidence>
<evidence type="ECO:0000259" key="10">
    <source>
        <dbReference type="Pfam" id="PF07687"/>
    </source>
</evidence>
<evidence type="ECO:0000256" key="5">
    <source>
        <dbReference type="ARBA" id="ARBA00022605"/>
    </source>
</evidence>
<dbReference type="Gene3D" id="3.40.630.10">
    <property type="entry name" value="Zn peptidases"/>
    <property type="match status" value="1"/>
</dbReference>
<keyword evidence="4" id="KW-0055">Arginine biosynthesis</keyword>
<keyword evidence="3" id="KW-0963">Cytoplasm</keyword>
<dbReference type="GO" id="GO:0046872">
    <property type="term" value="F:metal ion binding"/>
    <property type="evidence" value="ECO:0007669"/>
    <property type="project" value="UniProtKB-KW"/>
</dbReference>
<dbReference type="PROSITE" id="PS00759">
    <property type="entry name" value="ARGE_DAPE_CPG2_2"/>
    <property type="match status" value="1"/>
</dbReference>
<dbReference type="NCBIfam" id="TIGR01892">
    <property type="entry name" value="AcOrn-deacetyl"/>
    <property type="match status" value="1"/>
</dbReference>
<dbReference type="RefSeq" id="WP_250913131.1">
    <property type="nucleotide sequence ID" value="NZ_JAMXLX010000010.1"/>
</dbReference>
<dbReference type="PANTHER" id="PTHR43808">
    <property type="entry name" value="ACETYLORNITHINE DEACETYLASE"/>
    <property type="match status" value="1"/>
</dbReference>
<dbReference type="GO" id="GO:0006526">
    <property type="term" value="P:L-arginine biosynthetic process"/>
    <property type="evidence" value="ECO:0007669"/>
    <property type="project" value="UniProtKB-KW"/>
</dbReference>
<dbReference type="InterPro" id="IPR011650">
    <property type="entry name" value="Peptidase_M20_dimer"/>
</dbReference>
<dbReference type="Proteomes" id="UP001155380">
    <property type="component" value="Unassembled WGS sequence"/>
</dbReference>
<dbReference type="AlphaFoldDB" id="A0AAJ1F771"/>
<evidence type="ECO:0000313" key="11">
    <source>
        <dbReference type="EMBL" id="MCO5959645.1"/>
    </source>
</evidence>
<organism evidence="11 12">
    <name type="scientific">Ciceribacter sichuanensis</name>
    <dbReference type="NCBI Taxonomy" id="2949647"/>
    <lineage>
        <taxon>Bacteria</taxon>
        <taxon>Pseudomonadati</taxon>
        <taxon>Pseudomonadota</taxon>
        <taxon>Alphaproteobacteria</taxon>
        <taxon>Hyphomicrobiales</taxon>
        <taxon>Rhizobiaceae</taxon>
        <taxon>Ciceribacter</taxon>
    </lineage>
</organism>
<dbReference type="NCBIfam" id="NF005710">
    <property type="entry name" value="PRK07522.1"/>
    <property type="match status" value="1"/>
</dbReference>